<proteinExistence type="predicted"/>
<sequence>MDSLPLEIFAGLESVGNKGDADRGVRTIDDQACGNVRGARMPDDQPCENDRRPGAWVVE</sequence>
<protein>
    <submittedName>
        <fullName evidence="2">Uncharacterized protein</fullName>
    </submittedName>
</protein>
<feature type="compositionally biased region" description="Basic and acidic residues" evidence="1">
    <location>
        <begin position="40"/>
        <end position="53"/>
    </location>
</feature>
<dbReference type="AlphaFoldDB" id="A0A9I9CKS2"/>
<accession>A0A9I9CKS2</accession>
<evidence type="ECO:0000313" key="2">
    <source>
        <dbReference type="EnsemblPlants" id="MELO3C005200.2.1"/>
    </source>
</evidence>
<name>A0A9I9CKS2_CUCME</name>
<feature type="region of interest" description="Disordered" evidence="1">
    <location>
        <begin position="36"/>
        <end position="59"/>
    </location>
</feature>
<evidence type="ECO:0000256" key="1">
    <source>
        <dbReference type="SAM" id="MobiDB-lite"/>
    </source>
</evidence>
<reference evidence="2" key="1">
    <citation type="submission" date="2023-03" db="UniProtKB">
        <authorList>
            <consortium name="EnsemblPlants"/>
        </authorList>
    </citation>
    <scope>IDENTIFICATION</scope>
</reference>
<organism evidence="2">
    <name type="scientific">Cucumis melo</name>
    <name type="common">Muskmelon</name>
    <dbReference type="NCBI Taxonomy" id="3656"/>
    <lineage>
        <taxon>Eukaryota</taxon>
        <taxon>Viridiplantae</taxon>
        <taxon>Streptophyta</taxon>
        <taxon>Embryophyta</taxon>
        <taxon>Tracheophyta</taxon>
        <taxon>Spermatophyta</taxon>
        <taxon>Magnoliopsida</taxon>
        <taxon>eudicotyledons</taxon>
        <taxon>Gunneridae</taxon>
        <taxon>Pentapetalae</taxon>
        <taxon>rosids</taxon>
        <taxon>fabids</taxon>
        <taxon>Cucurbitales</taxon>
        <taxon>Cucurbitaceae</taxon>
        <taxon>Benincaseae</taxon>
        <taxon>Cucumis</taxon>
    </lineage>
</organism>
<dbReference type="Gramene" id="MELO3C005200.2.1">
    <property type="protein sequence ID" value="MELO3C005200.2.1"/>
    <property type="gene ID" value="MELO3C005200.2"/>
</dbReference>
<dbReference type="EnsemblPlants" id="MELO3C005200.2.1">
    <property type="protein sequence ID" value="MELO3C005200.2.1"/>
    <property type="gene ID" value="MELO3C005200.2"/>
</dbReference>